<dbReference type="PANTHER" id="PTHR43355">
    <property type="entry name" value="FLAVIN REDUCTASE (NADPH)"/>
    <property type="match status" value="1"/>
</dbReference>
<sequence length="205" mass="22180">MSNVVVFGAAGRAGQHIATEAHNAGHTVTAAVRNPAKLSGPFRVVRADIRDPDSVRAAVAGNDVVVSAIGPSGRHADGLYSAGARALVSAMRETDVHRLIAITSSGVRGDDLNQPLWYRLVARTLMRELYGDMRLMETIVRDSGLDWTFVRPARLTDALPTGTCRVQDGENPSDGRQLSRTDLARFITAELDAPQWIRRTPTLAQ</sequence>
<dbReference type="CDD" id="cd05244">
    <property type="entry name" value="BVR-B_like_SDR_a"/>
    <property type="match status" value="1"/>
</dbReference>
<evidence type="ECO:0000313" key="2">
    <source>
        <dbReference type="EMBL" id="KIA63761.1"/>
    </source>
</evidence>
<dbReference type="PANTHER" id="PTHR43355:SF2">
    <property type="entry name" value="FLAVIN REDUCTASE (NADPH)"/>
    <property type="match status" value="1"/>
</dbReference>
<dbReference type="EMBL" id="JNFP01000018">
    <property type="protein sequence ID" value="KIA63761.1"/>
    <property type="molecule type" value="Genomic_DNA"/>
</dbReference>
<feature type="domain" description="NAD(P)-binding" evidence="1">
    <location>
        <begin position="8"/>
        <end position="194"/>
    </location>
</feature>
<organism evidence="2 3">
    <name type="scientific">Nocardia vulneris</name>
    <dbReference type="NCBI Taxonomy" id="1141657"/>
    <lineage>
        <taxon>Bacteria</taxon>
        <taxon>Bacillati</taxon>
        <taxon>Actinomycetota</taxon>
        <taxon>Actinomycetes</taxon>
        <taxon>Mycobacteriales</taxon>
        <taxon>Nocardiaceae</taxon>
        <taxon>Nocardia</taxon>
    </lineage>
</organism>
<evidence type="ECO:0000259" key="1">
    <source>
        <dbReference type="Pfam" id="PF13460"/>
    </source>
</evidence>
<evidence type="ECO:0000313" key="3">
    <source>
        <dbReference type="Proteomes" id="UP000031364"/>
    </source>
</evidence>
<dbReference type="Gene3D" id="3.40.50.720">
    <property type="entry name" value="NAD(P)-binding Rossmann-like Domain"/>
    <property type="match status" value="1"/>
</dbReference>
<dbReference type="Pfam" id="PF13460">
    <property type="entry name" value="NAD_binding_10"/>
    <property type="match status" value="1"/>
</dbReference>
<dbReference type="InterPro" id="IPR016040">
    <property type="entry name" value="NAD(P)-bd_dom"/>
</dbReference>
<protein>
    <submittedName>
        <fullName evidence="2">Glycerol-3-phosphate dehydrogenase</fullName>
    </submittedName>
</protein>
<reference evidence="2 3" key="1">
    <citation type="journal article" date="2014" name="Int. J. Syst. Evol. Microbiol.">
        <title>Nocardia vulneris sp. nov., isolated from wounds of human patients in North America.</title>
        <authorList>
            <person name="Lasker B.A."/>
            <person name="Bell M."/>
            <person name="Klenk H.P."/>
            <person name="Sproer C."/>
            <person name="Schumann C."/>
            <person name="Schumann P."/>
            <person name="Brown J.M."/>
        </authorList>
    </citation>
    <scope>NUCLEOTIDE SEQUENCE [LARGE SCALE GENOMIC DNA]</scope>
    <source>
        <strain evidence="2 3">W9851</strain>
    </source>
</reference>
<gene>
    <name evidence="2" type="ORF">FG87_16775</name>
</gene>
<accession>A0ABR4ZES0</accession>
<proteinExistence type="predicted"/>
<name>A0ABR4ZES0_9NOCA</name>
<dbReference type="Proteomes" id="UP000031364">
    <property type="component" value="Unassembled WGS sequence"/>
</dbReference>
<comment type="caution">
    <text evidence="2">The sequence shown here is derived from an EMBL/GenBank/DDBJ whole genome shotgun (WGS) entry which is preliminary data.</text>
</comment>
<dbReference type="InterPro" id="IPR051606">
    <property type="entry name" value="Polyketide_Oxido-like"/>
</dbReference>
<dbReference type="SUPFAM" id="SSF51735">
    <property type="entry name" value="NAD(P)-binding Rossmann-fold domains"/>
    <property type="match status" value="1"/>
</dbReference>
<dbReference type="InterPro" id="IPR036291">
    <property type="entry name" value="NAD(P)-bd_dom_sf"/>
</dbReference>
<keyword evidence="3" id="KW-1185">Reference proteome</keyword>
<dbReference type="RefSeq" id="WP_043671206.1">
    <property type="nucleotide sequence ID" value="NZ_BDCI01000010.1"/>
</dbReference>